<reference evidence="2 3" key="1">
    <citation type="journal article" date="2023" name="Plants (Basel)">
        <title>Bridging the Gap: Combining Genomics and Transcriptomics Approaches to Understand Stylosanthes scabra, an Orphan Legume from the Brazilian Caatinga.</title>
        <authorList>
            <person name="Ferreira-Neto J.R.C."/>
            <person name="da Silva M.D."/>
            <person name="Binneck E."/>
            <person name="de Melo N.F."/>
            <person name="da Silva R.H."/>
            <person name="de Melo A.L.T.M."/>
            <person name="Pandolfi V."/>
            <person name="Bustamante F.O."/>
            <person name="Brasileiro-Vidal A.C."/>
            <person name="Benko-Iseppon A.M."/>
        </authorList>
    </citation>
    <scope>NUCLEOTIDE SEQUENCE [LARGE SCALE GENOMIC DNA]</scope>
    <source>
        <tissue evidence="2">Leaves</tissue>
    </source>
</reference>
<dbReference type="Pfam" id="PF07734">
    <property type="entry name" value="FBA_1"/>
    <property type="match status" value="1"/>
</dbReference>
<proteinExistence type="predicted"/>
<evidence type="ECO:0000313" key="3">
    <source>
        <dbReference type="Proteomes" id="UP001341840"/>
    </source>
</evidence>
<evidence type="ECO:0000259" key="1">
    <source>
        <dbReference type="Pfam" id="PF07734"/>
    </source>
</evidence>
<name>A0ABU6Z5T2_9FABA</name>
<protein>
    <recommendedName>
        <fullName evidence="1">F-box associated beta-propeller type 1 domain-containing protein</fullName>
    </recommendedName>
</protein>
<dbReference type="Proteomes" id="UP001341840">
    <property type="component" value="Unassembled WGS sequence"/>
</dbReference>
<dbReference type="InterPro" id="IPR011043">
    <property type="entry name" value="Gal_Oxase/kelch_b-propeller"/>
</dbReference>
<dbReference type="InterPro" id="IPR050796">
    <property type="entry name" value="SCF_F-box_component"/>
</dbReference>
<dbReference type="InterPro" id="IPR006527">
    <property type="entry name" value="F-box-assoc_dom_typ1"/>
</dbReference>
<keyword evidence="3" id="KW-1185">Reference proteome</keyword>
<evidence type="ECO:0000313" key="2">
    <source>
        <dbReference type="EMBL" id="MED6217967.1"/>
    </source>
</evidence>
<dbReference type="PANTHER" id="PTHR31672:SF13">
    <property type="entry name" value="F-BOX PROTEIN CPR30-LIKE"/>
    <property type="match status" value="1"/>
</dbReference>
<accession>A0ABU6Z5T2</accession>
<dbReference type="EMBL" id="JASCZI010271937">
    <property type="protein sequence ID" value="MED6217967.1"/>
    <property type="molecule type" value="Genomic_DNA"/>
</dbReference>
<gene>
    <name evidence="2" type="ORF">PIB30_022583</name>
</gene>
<dbReference type="SUPFAM" id="SSF50965">
    <property type="entry name" value="Galactose oxidase, central domain"/>
    <property type="match status" value="1"/>
</dbReference>
<feature type="domain" description="F-box associated beta-propeller type 1" evidence="1">
    <location>
        <begin position="120"/>
        <end position="302"/>
    </location>
</feature>
<comment type="caution">
    <text evidence="2">The sequence shown here is derived from an EMBL/GenBank/DDBJ whole genome shotgun (WGS) entry which is preliminary data.</text>
</comment>
<organism evidence="2 3">
    <name type="scientific">Stylosanthes scabra</name>
    <dbReference type="NCBI Taxonomy" id="79078"/>
    <lineage>
        <taxon>Eukaryota</taxon>
        <taxon>Viridiplantae</taxon>
        <taxon>Streptophyta</taxon>
        <taxon>Embryophyta</taxon>
        <taxon>Tracheophyta</taxon>
        <taxon>Spermatophyta</taxon>
        <taxon>Magnoliopsida</taxon>
        <taxon>eudicotyledons</taxon>
        <taxon>Gunneridae</taxon>
        <taxon>Pentapetalae</taxon>
        <taxon>rosids</taxon>
        <taxon>fabids</taxon>
        <taxon>Fabales</taxon>
        <taxon>Fabaceae</taxon>
        <taxon>Papilionoideae</taxon>
        <taxon>50 kb inversion clade</taxon>
        <taxon>dalbergioids sensu lato</taxon>
        <taxon>Dalbergieae</taxon>
        <taxon>Pterocarpus clade</taxon>
        <taxon>Stylosanthes</taxon>
    </lineage>
</organism>
<dbReference type="PANTHER" id="PTHR31672">
    <property type="entry name" value="BNACNNG10540D PROTEIN"/>
    <property type="match status" value="1"/>
</dbReference>
<sequence>MTTNLDTNTLPILPNDVITYIFIKSDSKTFARSRTIASFWNIVLTKEETINEHTNNVYGPCILLQFNHPMMLFPLGQMFIWRLNTNDHACLRFPYRWEWFSVIGSNRGYVFARYSLDRRTSKIIIWNPITNNTRHISDPGSSNASNNRSVTGLAIYSVVNVEETRHFLIIALHRSSNFDTPYNMEIYDSRFNNWCHAGQPPHPSNYILQHSATIGSRIYWINLGGDYPHNPLSVLFFCLTDRSWIVGTIPPESQISNCPRLISVNDTLFYVAIDRHPSPNHIHIRSLSMDNNNNFSWGPVLAIPSPDLWTTPPLIIQDNIFGFNRTTLDVIIRISSMPAMRILSHISLKMINKNTG</sequence>